<evidence type="ECO:0000256" key="3">
    <source>
        <dbReference type="ARBA" id="ARBA00004425"/>
    </source>
</evidence>
<keyword evidence="17" id="KW-0677">Repeat</keyword>
<dbReference type="FunFam" id="1.10.375.10:FF:000001">
    <property type="entry name" value="Gag polyprotein"/>
    <property type="match status" value="1"/>
</dbReference>
<dbReference type="InterPro" id="IPR001878">
    <property type="entry name" value="Znf_CCHC"/>
</dbReference>
<evidence type="ECO:0000256" key="23">
    <source>
        <dbReference type="ARBA" id="ARBA00022884"/>
    </source>
</evidence>
<evidence type="ECO:0000256" key="11">
    <source>
        <dbReference type="ARBA" id="ARBA00022562"/>
    </source>
</evidence>
<feature type="coiled-coil region" evidence="32">
    <location>
        <begin position="87"/>
        <end position="124"/>
    </location>
</feature>
<evidence type="ECO:0000256" key="10">
    <source>
        <dbReference type="ARBA" id="ARBA00022561"/>
    </source>
</evidence>
<dbReference type="GO" id="GO:0042025">
    <property type="term" value="C:host cell nucleus"/>
    <property type="evidence" value="ECO:0007669"/>
    <property type="project" value="UniProtKB-SubCell"/>
</dbReference>
<organism evidence="35">
    <name type="scientific">Human immunodeficiency virus type 1</name>
    <name type="common">HIV-1</name>
    <dbReference type="NCBI Taxonomy" id="11676"/>
    <lineage>
        <taxon>Viruses</taxon>
        <taxon>Riboviria</taxon>
        <taxon>Pararnavirae</taxon>
        <taxon>Artverviricota</taxon>
        <taxon>Revtraviricetes</taxon>
        <taxon>Ortervirales</taxon>
        <taxon>Retroviridae</taxon>
        <taxon>Orthoretrovirinae</taxon>
        <taxon>Lentivirus</taxon>
        <taxon>Lentivirus humimdef1</taxon>
    </lineage>
</organism>
<keyword evidence="25" id="KW-0543">Viral nucleoprotein</keyword>
<dbReference type="InterPro" id="IPR008919">
    <property type="entry name" value="Retrov_capsid_N"/>
</dbReference>
<evidence type="ECO:0000256" key="31">
    <source>
        <dbReference type="PROSITE-ProRule" id="PRU00047"/>
    </source>
</evidence>
<dbReference type="GO" id="GO:0055036">
    <property type="term" value="C:virion membrane"/>
    <property type="evidence" value="ECO:0007669"/>
    <property type="project" value="UniProtKB-SubCell"/>
</dbReference>
<evidence type="ECO:0000256" key="14">
    <source>
        <dbReference type="ARBA" id="ARBA00022637"/>
    </source>
</evidence>
<evidence type="ECO:0000256" key="24">
    <source>
        <dbReference type="ARBA" id="ARBA00023046"/>
    </source>
</evidence>
<evidence type="ECO:0000256" key="17">
    <source>
        <dbReference type="ARBA" id="ARBA00022737"/>
    </source>
</evidence>
<dbReference type="Gene3D" id="1.10.1200.30">
    <property type="match status" value="1"/>
</dbReference>
<evidence type="ECO:0000256" key="16">
    <source>
        <dbReference type="ARBA" id="ARBA00022723"/>
    </source>
</evidence>
<dbReference type="Pfam" id="PF08705">
    <property type="entry name" value="Gag_p6"/>
    <property type="match status" value="1"/>
</dbReference>
<dbReference type="Gene3D" id="1.10.150.90">
    <property type="entry name" value="Immunodeficiency lentiviruses, gag gene matrix protein p17"/>
    <property type="match status" value="1"/>
</dbReference>
<dbReference type="GO" id="GO:0005198">
    <property type="term" value="F:structural molecule activity"/>
    <property type="evidence" value="ECO:0007669"/>
    <property type="project" value="InterPro"/>
</dbReference>
<gene>
    <name evidence="35" type="primary">gag</name>
</gene>
<proteinExistence type="inferred from homology"/>
<evidence type="ECO:0000313" key="35">
    <source>
        <dbReference type="EMBL" id="ACU31630.1"/>
    </source>
</evidence>
<feature type="region of interest" description="Disordered" evidence="33">
    <location>
        <begin position="435"/>
        <end position="489"/>
    </location>
</feature>
<dbReference type="InterPro" id="IPR050195">
    <property type="entry name" value="Primate_lentivir_Gag_pol-like"/>
</dbReference>
<dbReference type="PRINTS" id="PR00234">
    <property type="entry name" value="HIV1MATRIX"/>
</dbReference>
<name>C7AS19_HV1</name>
<evidence type="ECO:0000256" key="33">
    <source>
        <dbReference type="SAM" id="MobiDB-lite"/>
    </source>
</evidence>
<keyword evidence="16" id="KW-0479">Metal-binding</keyword>
<keyword evidence="15" id="KW-0519">Myristate</keyword>
<dbReference type="PANTHER" id="PTHR40389">
    <property type="entry name" value="ENDOGENOUS RETROVIRUS GROUP K MEMBER 24 GAG POLYPROTEIN-RELATED"/>
    <property type="match status" value="1"/>
</dbReference>
<evidence type="ECO:0000259" key="34">
    <source>
        <dbReference type="PROSITE" id="PS50158"/>
    </source>
</evidence>
<evidence type="ECO:0000256" key="26">
    <source>
        <dbReference type="ARBA" id="ARBA00023136"/>
    </source>
</evidence>
<dbReference type="EMBL" id="FJ606290">
    <property type="protein sequence ID" value="ACU31630.1"/>
    <property type="molecule type" value="Genomic_RNA"/>
</dbReference>
<dbReference type="SMART" id="SM00343">
    <property type="entry name" value="ZnF_C2HC"/>
    <property type="match status" value="2"/>
</dbReference>
<dbReference type="InterPro" id="IPR000071">
    <property type="entry name" value="Lentvrl_matrix_N"/>
</dbReference>
<dbReference type="GO" id="GO:0008270">
    <property type="term" value="F:zinc ion binding"/>
    <property type="evidence" value="ECO:0007669"/>
    <property type="project" value="UniProtKB-KW"/>
</dbReference>
<keyword evidence="18" id="KW-0688">Ribosomal frameshifting</keyword>
<keyword evidence="28" id="KW-0449">Lipoprotein</keyword>
<evidence type="ECO:0000256" key="12">
    <source>
        <dbReference type="ARBA" id="ARBA00022581"/>
    </source>
</evidence>
<evidence type="ECO:0000256" key="25">
    <source>
        <dbReference type="ARBA" id="ARBA00023086"/>
    </source>
</evidence>
<keyword evidence="26" id="KW-0472">Membrane</keyword>
<keyword evidence="20" id="KW-0862">Zinc</keyword>
<evidence type="ECO:0000256" key="13">
    <source>
        <dbReference type="ARBA" id="ARBA00022612"/>
    </source>
</evidence>
<evidence type="ECO:0000256" key="22">
    <source>
        <dbReference type="ARBA" id="ARBA00022870"/>
    </source>
</evidence>
<keyword evidence="32" id="KW-0175">Coiled coil</keyword>
<dbReference type="SUPFAM" id="SSF47943">
    <property type="entry name" value="Retrovirus capsid protein, N-terminal core domain"/>
    <property type="match status" value="1"/>
</dbReference>
<feature type="domain" description="CCHC-type" evidence="34">
    <location>
        <begin position="386"/>
        <end position="401"/>
    </location>
</feature>
<dbReference type="FunFam" id="4.10.60.10:FF:000001">
    <property type="entry name" value="Gag polyprotein"/>
    <property type="match status" value="1"/>
</dbReference>
<dbReference type="GO" id="GO:0072494">
    <property type="term" value="C:host multivesicular body"/>
    <property type="evidence" value="ECO:0007669"/>
    <property type="project" value="UniProtKB-SubCell"/>
</dbReference>
<evidence type="ECO:0000256" key="1">
    <source>
        <dbReference type="ARBA" id="ARBA00004147"/>
    </source>
</evidence>
<dbReference type="Gene3D" id="1.10.375.10">
    <property type="entry name" value="Human Immunodeficiency Virus Type 1 Capsid Protein"/>
    <property type="match status" value="1"/>
</dbReference>
<keyword evidence="27" id="KW-1035">Host cytoplasm</keyword>
<comment type="similarity">
    <text evidence="5">Belongs to the primate lentivirus group gag polyprotein family.</text>
</comment>
<feature type="domain" description="CCHC-type" evidence="34">
    <location>
        <begin position="408"/>
        <end position="423"/>
    </location>
</feature>
<keyword evidence="8" id="KW-1032">Host cell membrane</keyword>
<evidence type="ECO:0000256" key="32">
    <source>
        <dbReference type="SAM" id="Coils"/>
    </source>
</evidence>
<dbReference type="InterPro" id="IPR012344">
    <property type="entry name" value="Matrix_HIV/RSV_N"/>
</dbReference>
<keyword evidence="22" id="KW-1043">Host membrane</keyword>
<evidence type="ECO:0000256" key="27">
    <source>
        <dbReference type="ARBA" id="ARBA00023200"/>
    </source>
</evidence>
<keyword evidence="12" id="KW-0945">Host-virus interaction</keyword>
<protein>
    <recommendedName>
        <fullName evidence="6">Gag polyprotein</fullName>
    </recommendedName>
    <alternativeName>
        <fullName evidence="29">Pr55Gag</fullName>
    </alternativeName>
</protein>
<organismHost>
    <name type="scientific">Homo sapiens</name>
    <name type="common">Human</name>
    <dbReference type="NCBI Taxonomy" id="9606"/>
</organismHost>
<dbReference type="GO" id="GO:0003723">
    <property type="term" value="F:RNA binding"/>
    <property type="evidence" value="ECO:0007669"/>
    <property type="project" value="UniProtKB-KW"/>
</dbReference>
<keyword evidence="14" id="KW-1198">Viral budding</keyword>
<dbReference type="Gene3D" id="6.10.250.390">
    <property type="match status" value="1"/>
</dbReference>
<dbReference type="InterPro" id="IPR014817">
    <property type="entry name" value="Gag_p6"/>
</dbReference>
<evidence type="ECO:0000256" key="28">
    <source>
        <dbReference type="ARBA" id="ARBA00023288"/>
    </source>
</evidence>
<dbReference type="Pfam" id="PF19317">
    <property type="entry name" value="Gag_p24_C"/>
    <property type="match status" value="1"/>
</dbReference>
<comment type="subcellular location">
    <subcellularLocation>
        <location evidence="3">Host cell membrane</location>
        <topology evidence="3">Lipid-anchor</topology>
    </subcellularLocation>
    <subcellularLocation>
        <location evidence="2">Host cytoplasm</location>
    </subcellularLocation>
    <subcellularLocation>
        <location evidence="4">Host endosome</location>
        <location evidence="4">Host multivesicular body</location>
    </subcellularLocation>
    <subcellularLocation>
        <location evidence="1">Host nucleus</location>
    </subcellularLocation>
    <subcellularLocation>
        <location evidence="30">Virion membrane</location>
        <topology evidence="30">Lipid-anchor</topology>
    </subcellularLocation>
</comment>
<evidence type="ECO:0000256" key="21">
    <source>
        <dbReference type="ARBA" id="ARBA00022844"/>
    </source>
</evidence>
<dbReference type="Pfam" id="PF00540">
    <property type="entry name" value="Gag_p17"/>
    <property type="match status" value="1"/>
</dbReference>
<reference evidence="35" key="1">
    <citation type="journal article" date="2009" name="Nature">
        <title>Adaptation of HIV-1 to human leukocyte antigen class I.</title>
        <authorList>
            <person name="Kawashima Y."/>
            <person name="Pfafferott K."/>
            <person name="Frater J."/>
            <person name="Matthews P."/>
            <person name="Payne R."/>
            <person name="Addo M."/>
            <person name="Gatanaga H."/>
            <person name="Fujiwara M."/>
            <person name="Hachiya A."/>
            <person name="Koizumi H."/>
            <person name="Kuse N."/>
            <person name="Oka S."/>
            <person name="Duda A."/>
            <person name="Prendergast A."/>
            <person name="Crawford H."/>
            <person name="Leslie A."/>
            <person name="Brumme Z."/>
            <person name="Brumme C."/>
            <person name="Allen T."/>
            <person name="Brander C."/>
            <person name="Kaslow R."/>
            <person name="Tang J."/>
            <person name="Hunter E."/>
            <person name="Allen S."/>
            <person name="Mulenga J."/>
            <person name="Branch S."/>
            <person name="Roach T."/>
            <person name="John M."/>
            <person name="Mallal S."/>
            <person name="Ogwu A."/>
            <person name="Shapiro R."/>
            <person name="Prado J.G."/>
            <person name="Fidler S."/>
            <person name="Weber J."/>
            <person name="Pybus O.G."/>
            <person name="Klenerman P."/>
            <person name="Ndung'u T."/>
            <person name="Phillips R."/>
            <person name="Heckerman D."/>
            <person name="Harrigan P.R."/>
            <person name="Walker B.D."/>
            <person name="Takiguchi M."/>
            <person name="Goulder P."/>
        </authorList>
    </citation>
    <scope>NUCLEOTIDE SEQUENCE</scope>
    <source>
        <strain evidence="35">ZM227M</strain>
    </source>
</reference>
<dbReference type="PANTHER" id="PTHR40389:SF4">
    <property type="match status" value="1"/>
</dbReference>
<evidence type="ECO:0000256" key="30">
    <source>
        <dbReference type="ARBA" id="ARBA00037826"/>
    </source>
</evidence>
<keyword evidence="11" id="KW-1048">Host nucleus</keyword>
<keyword evidence="24" id="KW-1039">Host endosome</keyword>
<keyword evidence="23" id="KW-0694">RNA-binding</keyword>
<dbReference type="GO" id="GO:0075523">
    <property type="term" value="P:viral translational frameshifting"/>
    <property type="evidence" value="ECO:0007669"/>
    <property type="project" value="UniProtKB-KW"/>
</dbReference>
<evidence type="ECO:0000256" key="19">
    <source>
        <dbReference type="ARBA" id="ARBA00022771"/>
    </source>
</evidence>
<keyword evidence="9" id="KW-0597">Phosphoprotein</keyword>
<evidence type="ECO:0000256" key="29">
    <source>
        <dbReference type="ARBA" id="ARBA00031060"/>
    </source>
</evidence>
<evidence type="ECO:0000256" key="15">
    <source>
        <dbReference type="ARBA" id="ARBA00022707"/>
    </source>
</evidence>
<evidence type="ECO:0000256" key="20">
    <source>
        <dbReference type="ARBA" id="ARBA00022833"/>
    </source>
</evidence>
<dbReference type="SUPFAM" id="SSF47836">
    <property type="entry name" value="Retroviral matrix proteins"/>
    <property type="match status" value="1"/>
</dbReference>
<dbReference type="InterPro" id="IPR036875">
    <property type="entry name" value="Znf_CCHC_sf"/>
</dbReference>
<sequence length="489" mass="54916">MGARASILRGEKLDTWERIKLRPGGKKHYMLKHLVWASRELGRFALNPGLLETSEGCKQIMKQLHPAVQTGTEELKSLFNTVATLYCVHEKIEVRDTKEALDKIEEEQNKCQQKTQQAKAADRQVSQNYPIVQNLQGQMVHQAISPRTLNAWVKVIEEKAFSPEVIPMFTALSEGATPQDLNTMLNTVGGHQAAMQMLKDTINDEAAEWDRLHPVHAGPNAPGQMRDPRGSDIAGTTSTLQEQIAWMTSNPPIPVGDIYKRWIILGLNKIVRMYSPVSILDIKQGPKEPFRDYVDRFFKTLRAEQATQEVKSWMTDTLLVQNANPDCKTILKALQGATLEEMMTACQGVGGPSHKARVLAEAMSQAGSTNMMMQRSNFKGPRRNIKCFNCGKEGHLARNCRAPRKKGCWKCGKEGHQMKDCTERQANFLGKIWPSHKGRPGNFLQSRPEPTAPPAESFRFEEAPKQEPKEREPPLTSLKSLFGNDPLSQ</sequence>
<dbReference type="GO" id="GO:0019013">
    <property type="term" value="C:viral nucleocapsid"/>
    <property type="evidence" value="ECO:0007669"/>
    <property type="project" value="UniProtKB-KW"/>
</dbReference>
<dbReference type="GO" id="GO:0039702">
    <property type="term" value="P:viral budding via host ESCRT complex"/>
    <property type="evidence" value="ECO:0007669"/>
    <property type="project" value="UniProtKB-KW"/>
</dbReference>
<dbReference type="InterPro" id="IPR008916">
    <property type="entry name" value="Retrov_capsid_C"/>
</dbReference>
<evidence type="ECO:0000256" key="5">
    <source>
        <dbReference type="ARBA" id="ARBA00008364"/>
    </source>
</evidence>
<dbReference type="Pfam" id="PF00098">
    <property type="entry name" value="zf-CCHC"/>
    <property type="match status" value="2"/>
</dbReference>
<dbReference type="GO" id="GO:0020002">
    <property type="term" value="C:host cell plasma membrane"/>
    <property type="evidence" value="ECO:0007669"/>
    <property type="project" value="UniProtKB-SubCell"/>
</dbReference>
<evidence type="ECO:0000256" key="8">
    <source>
        <dbReference type="ARBA" id="ARBA00022511"/>
    </source>
</evidence>
<evidence type="ECO:0000256" key="7">
    <source>
        <dbReference type="ARBA" id="ARBA00022462"/>
    </source>
</evidence>
<evidence type="ECO:0000256" key="9">
    <source>
        <dbReference type="ARBA" id="ARBA00022553"/>
    </source>
</evidence>
<dbReference type="Gene3D" id="4.10.60.10">
    <property type="entry name" value="Zinc finger, CCHC-type"/>
    <property type="match status" value="1"/>
</dbReference>
<keyword evidence="21" id="KW-0946">Virion</keyword>
<accession>C7AS19</accession>
<keyword evidence="19 31" id="KW-0863">Zinc-finger</keyword>
<keyword evidence="10" id="KW-0167">Capsid protein</keyword>
<dbReference type="PROSITE" id="PS50158">
    <property type="entry name" value="ZF_CCHC"/>
    <property type="match status" value="2"/>
</dbReference>
<evidence type="ECO:0000256" key="4">
    <source>
        <dbReference type="ARBA" id="ARBA00004560"/>
    </source>
</evidence>
<feature type="compositionally biased region" description="Basic and acidic residues" evidence="33">
    <location>
        <begin position="458"/>
        <end position="473"/>
    </location>
</feature>
<keyword evidence="13" id="KW-1188">Viral release from host cell</keyword>
<dbReference type="InterPro" id="IPR045345">
    <property type="entry name" value="Gag_p24_C"/>
</dbReference>
<evidence type="ECO:0000256" key="18">
    <source>
        <dbReference type="ARBA" id="ARBA00022758"/>
    </source>
</evidence>
<dbReference type="Gene3D" id="1.20.5.760">
    <property type="entry name" value="Single helix bin"/>
    <property type="match status" value="1"/>
</dbReference>
<evidence type="ECO:0000256" key="6">
    <source>
        <dbReference type="ARBA" id="ARBA00019628"/>
    </source>
</evidence>
<dbReference type="InterPro" id="IPR010999">
    <property type="entry name" value="Retrovr_matrix"/>
</dbReference>
<keyword evidence="7" id="KW-1187">Viral budding via the host ESCRT complexes</keyword>
<dbReference type="SUPFAM" id="SSF57756">
    <property type="entry name" value="Retrovirus zinc finger-like domains"/>
    <property type="match status" value="1"/>
</dbReference>
<dbReference type="SUPFAM" id="SSF47353">
    <property type="entry name" value="Retrovirus capsid dimerization domain-like"/>
    <property type="match status" value="1"/>
</dbReference>
<evidence type="ECO:0000256" key="2">
    <source>
        <dbReference type="ARBA" id="ARBA00004192"/>
    </source>
</evidence>